<evidence type="ECO:0000313" key="2">
    <source>
        <dbReference type="Proteomes" id="UP000813444"/>
    </source>
</evidence>
<dbReference type="InterPro" id="IPR032710">
    <property type="entry name" value="NTF2-like_dom_sf"/>
</dbReference>
<proteinExistence type="predicted"/>
<evidence type="ECO:0008006" key="3">
    <source>
        <dbReference type="Google" id="ProtNLM"/>
    </source>
</evidence>
<sequence length="256" mass="28272">MSGAVADTVVHDDGESGQGGYIQSLVESLHASSVESMRIDMLTTASAAIAASARIIYHGRPVKNSSDGGGEDQLVEWSGIDFVWFDANLRIVRTHTLIDMDGLRTGNPNVSRTPTLNYQPVPPGFDIDAHYRGYLNAVNTNRSNDHLAKFCQPIITHNEQVSDLDEFIGLLEDAFSRIEDYTLTIKDLITDKVTQRVAVRLELSGKPVKEAFGIQPTGRPVRFPEHAMYQLDGGKIAFVWAIRDFDTYRKCIGGSE</sequence>
<accession>A0A8K0WMN1</accession>
<dbReference type="Pfam" id="PF07366">
    <property type="entry name" value="SnoaL"/>
    <property type="match status" value="1"/>
</dbReference>
<comment type="caution">
    <text evidence="1">The sequence shown here is derived from an EMBL/GenBank/DDBJ whole genome shotgun (WGS) entry which is preliminary data.</text>
</comment>
<dbReference type="Proteomes" id="UP000813444">
    <property type="component" value="Unassembled WGS sequence"/>
</dbReference>
<dbReference type="GO" id="GO:0030638">
    <property type="term" value="P:polyketide metabolic process"/>
    <property type="evidence" value="ECO:0007669"/>
    <property type="project" value="InterPro"/>
</dbReference>
<dbReference type="SUPFAM" id="SSF54427">
    <property type="entry name" value="NTF2-like"/>
    <property type="match status" value="1"/>
</dbReference>
<dbReference type="AlphaFoldDB" id="A0A8K0WMN1"/>
<reference evidence="1" key="1">
    <citation type="journal article" date="2021" name="Nat. Commun.">
        <title>Genetic determinants of endophytism in the Arabidopsis root mycobiome.</title>
        <authorList>
            <person name="Mesny F."/>
            <person name="Miyauchi S."/>
            <person name="Thiergart T."/>
            <person name="Pickel B."/>
            <person name="Atanasova L."/>
            <person name="Karlsson M."/>
            <person name="Huettel B."/>
            <person name="Barry K.W."/>
            <person name="Haridas S."/>
            <person name="Chen C."/>
            <person name="Bauer D."/>
            <person name="Andreopoulos W."/>
            <person name="Pangilinan J."/>
            <person name="LaButti K."/>
            <person name="Riley R."/>
            <person name="Lipzen A."/>
            <person name="Clum A."/>
            <person name="Drula E."/>
            <person name="Henrissat B."/>
            <person name="Kohler A."/>
            <person name="Grigoriev I.V."/>
            <person name="Martin F.M."/>
            <person name="Hacquard S."/>
        </authorList>
    </citation>
    <scope>NUCLEOTIDE SEQUENCE</scope>
    <source>
        <strain evidence="1">MPI-CAGE-CH-0235</strain>
    </source>
</reference>
<organism evidence="1 2">
    <name type="scientific">Stachybotrys elegans</name>
    <dbReference type="NCBI Taxonomy" id="80388"/>
    <lineage>
        <taxon>Eukaryota</taxon>
        <taxon>Fungi</taxon>
        <taxon>Dikarya</taxon>
        <taxon>Ascomycota</taxon>
        <taxon>Pezizomycotina</taxon>
        <taxon>Sordariomycetes</taxon>
        <taxon>Hypocreomycetidae</taxon>
        <taxon>Hypocreales</taxon>
        <taxon>Stachybotryaceae</taxon>
        <taxon>Stachybotrys</taxon>
    </lineage>
</organism>
<dbReference type="Gene3D" id="3.10.450.50">
    <property type="match status" value="2"/>
</dbReference>
<dbReference type="InterPro" id="IPR009959">
    <property type="entry name" value="Cyclase_SnoaL-like"/>
</dbReference>
<dbReference type="EMBL" id="JAGPNK010000012">
    <property type="protein sequence ID" value="KAH7310728.1"/>
    <property type="molecule type" value="Genomic_DNA"/>
</dbReference>
<gene>
    <name evidence="1" type="ORF">B0I35DRAFT_482018</name>
</gene>
<keyword evidence="2" id="KW-1185">Reference proteome</keyword>
<name>A0A8K0WMN1_9HYPO</name>
<protein>
    <recommendedName>
        <fullName evidence="3">SnoaL-like domain-containing protein</fullName>
    </recommendedName>
</protein>
<dbReference type="OrthoDB" id="2830113at2759"/>
<evidence type="ECO:0000313" key="1">
    <source>
        <dbReference type="EMBL" id="KAH7310728.1"/>
    </source>
</evidence>